<dbReference type="InterPro" id="IPR012337">
    <property type="entry name" value="RNaseH-like_sf"/>
</dbReference>
<reference evidence="3 4" key="1">
    <citation type="submission" date="2024-05" db="EMBL/GenBank/DDBJ databases">
        <title>A draft genome resource for the thread blight pathogen Marasmius tenuissimus strain MS-2.</title>
        <authorList>
            <person name="Yulfo-Soto G.E."/>
            <person name="Baruah I.K."/>
            <person name="Amoako-Attah I."/>
            <person name="Bukari Y."/>
            <person name="Meinhardt L.W."/>
            <person name="Bailey B.A."/>
            <person name="Cohen S.P."/>
        </authorList>
    </citation>
    <scope>NUCLEOTIDE SEQUENCE [LARGE SCALE GENOMIC DNA]</scope>
    <source>
        <strain evidence="3 4">MS-2</strain>
    </source>
</reference>
<dbReference type="Pfam" id="PF24764">
    <property type="entry name" value="rva_4"/>
    <property type="match status" value="1"/>
</dbReference>
<keyword evidence="1" id="KW-0694">RNA-binding</keyword>
<gene>
    <name evidence="3" type="ORF">AAF712_006049</name>
</gene>
<name>A0ABR3A0M9_9AGAR</name>
<feature type="domain" description="Integrase catalytic" evidence="2">
    <location>
        <begin position="256"/>
        <end position="438"/>
    </location>
</feature>
<dbReference type="Gene3D" id="3.30.420.10">
    <property type="entry name" value="Ribonuclease H-like superfamily/Ribonuclease H"/>
    <property type="match status" value="1"/>
</dbReference>
<organism evidence="3 4">
    <name type="scientific">Marasmius tenuissimus</name>
    <dbReference type="NCBI Taxonomy" id="585030"/>
    <lineage>
        <taxon>Eukaryota</taxon>
        <taxon>Fungi</taxon>
        <taxon>Dikarya</taxon>
        <taxon>Basidiomycota</taxon>
        <taxon>Agaricomycotina</taxon>
        <taxon>Agaricomycetes</taxon>
        <taxon>Agaricomycetidae</taxon>
        <taxon>Agaricales</taxon>
        <taxon>Marasmiineae</taxon>
        <taxon>Marasmiaceae</taxon>
        <taxon>Marasmius</taxon>
    </lineage>
</organism>
<evidence type="ECO:0000256" key="1">
    <source>
        <dbReference type="ARBA" id="ARBA00022884"/>
    </source>
</evidence>
<dbReference type="InterPro" id="IPR036397">
    <property type="entry name" value="RNaseH_sf"/>
</dbReference>
<dbReference type="Proteomes" id="UP001437256">
    <property type="component" value="Unassembled WGS sequence"/>
</dbReference>
<evidence type="ECO:0000259" key="2">
    <source>
        <dbReference type="PROSITE" id="PS50994"/>
    </source>
</evidence>
<keyword evidence="4" id="KW-1185">Reference proteome</keyword>
<sequence>MEQPNPLFLQLVVRFREDFHALCDIVNVELETASTAPVEMRLRDTSTVCVDFLRRVQQHERIFQEEEFNNIRESLLNMIQVLDEIAHQVSDPPDRQYPLHPPTISDSEIPPARGRGRPRVEIDPGLLQLSVDLRRQNRLAQAYDCSARTVRRRALEEGLVTPGNPVYVDVEVDNTTIRIYQSSSGAQSDLSDDELDQVIGQIVVSFPTFGRRLIHGHLKYMGLHIPRSRVEESYRRVIGAPLQTFGIRRITRRIYTVAGPNSLWHHDGQHSLIKYKIVIHAFIDGFSRFVTGIQASNNNLATTVLDVFIQAVEEHGCPSRTRGDHGTENLLVAEFMEEYKGLGRGSYLWGKSIHNIRIERLWRDVTLGFGGKWKLFFQSLEQSHGLNARIPSHIWLLHHLFLDSINEDARCWAESWNRHPLTSLHMTHSPQEMFVFGMIENGVRGLDAADENVEDLNAYGIDFEEMDEPRIFEHHAQYNPLVEDEASNPFLVHAPSQFSHVEVEKYPCPFTHMQLQELDTHLQSQWYFGNKDMESRALLWDVAVEFCARFY</sequence>
<dbReference type="EMBL" id="JBBXMP010000031">
    <property type="protein sequence ID" value="KAL0066854.1"/>
    <property type="molecule type" value="Genomic_DNA"/>
</dbReference>
<evidence type="ECO:0000313" key="3">
    <source>
        <dbReference type="EMBL" id="KAL0066854.1"/>
    </source>
</evidence>
<evidence type="ECO:0000313" key="4">
    <source>
        <dbReference type="Proteomes" id="UP001437256"/>
    </source>
</evidence>
<dbReference type="PROSITE" id="PS50994">
    <property type="entry name" value="INTEGRASE"/>
    <property type="match status" value="1"/>
</dbReference>
<dbReference type="PANTHER" id="PTHR46791:SF5">
    <property type="entry name" value="CLR5 DOMAIN-CONTAINING PROTEIN-RELATED"/>
    <property type="match status" value="1"/>
</dbReference>
<dbReference type="PANTHER" id="PTHR46791">
    <property type="entry name" value="EXPRESSED PROTEIN"/>
    <property type="match status" value="1"/>
</dbReference>
<comment type="caution">
    <text evidence="3">The sequence shown here is derived from an EMBL/GenBank/DDBJ whole genome shotgun (WGS) entry which is preliminary data.</text>
</comment>
<accession>A0ABR3A0M9</accession>
<dbReference type="InterPro" id="IPR058913">
    <property type="entry name" value="Integrase_dom_put"/>
</dbReference>
<protein>
    <recommendedName>
        <fullName evidence="2">Integrase catalytic domain-containing protein</fullName>
    </recommendedName>
</protein>
<proteinExistence type="predicted"/>
<dbReference type="InterPro" id="IPR001584">
    <property type="entry name" value="Integrase_cat-core"/>
</dbReference>
<dbReference type="SUPFAM" id="SSF53098">
    <property type="entry name" value="Ribonuclease H-like"/>
    <property type="match status" value="1"/>
</dbReference>